<organism evidence="5">
    <name type="scientific">Saccharomyces cerevisiae</name>
    <name type="common">Baker's yeast</name>
    <dbReference type="NCBI Taxonomy" id="4932"/>
    <lineage>
        <taxon>Eukaryota</taxon>
        <taxon>Fungi</taxon>
        <taxon>Dikarya</taxon>
        <taxon>Ascomycota</taxon>
        <taxon>Saccharomycotina</taxon>
        <taxon>Saccharomycetes</taxon>
        <taxon>Saccharomycetales</taxon>
        <taxon>Saccharomycetaceae</taxon>
        <taxon>Saccharomyces</taxon>
    </lineage>
</organism>
<dbReference type="PANTHER" id="PTHR36181:SF3">
    <property type="entry name" value="INTRON-ENCODED DNA ENDONUCLEASE AI5 BETA"/>
    <property type="match status" value="1"/>
</dbReference>
<proteinExistence type="predicted"/>
<feature type="domain" description="Homing endonuclease LAGLIDADG" evidence="4">
    <location>
        <begin position="219"/>
        <end position="320"/>
    </location>
</feature>
<keyword evidence="2 5" id="KW-0496">Mitochondrion</keyword>
<evidence type="ECO:0000256" key="3">
    <source>
        <dbReference type="SAM" id="Phobius"/>
    </source>
</evidence>
<accession>A0A0H3WHI5</accession>
<geneLocation type="mitochondrion" evidence="5"/>
<reference evidence="5" key="1">
    <citation type="journal article" date="2015" name="G3 (Bethesda)">
        <title>A Dynamic Mobile DNA Family in the Yeast Mitochondrial Genome.</title>
        <authorList>
            <person name="Wu B."/>
            <person name="Hao W."/>
        </authorList>
    </citation>
    <scope>NUCLEOTIDE SEQUENCE</scope>
    <source>
        <strain evidence="5">UWOPS03-461.4</strain>
    </source>
</reference>
<comment type="subcellular location">
    <subcellularLocation>
        <location evidence="1">Mitochondrion</location>
    </subcellularLocation>
</comment>
<evidence type="ECO:0000259" key="4">
    <source>
        <dbReference type="Pfam" id="PF00961"/>
    </source>
</evidence>
<sequence length="346" mass="40910">MKAQVSLYMVTYMLLFNCMPETLYYFNNNDNIIKMTKMMVRLLLMYLEKSIILFRYFMTNNKQSASNFYFSSMKINKKTITKNHLNDMNEMKMSEHKPLYKRLKDDEMLGYYLAGLIEGDGHIGAKYITIAINYKDIKNAYYLKKLIGYGNIRRYSNTDKAVSLNFDSKAAMLRVFNLINGKLLGPYKHKQLIDNKYDIKFNTLIKPIANFNLWDNPWLTGFTDADGSFGVYVYKSKTMKMGYNVKIMFRIKQRHVDLLKHVQKALDGSISLFKMKSVVGGYNYSATNFNSIKNWIKYFSLYPPLHNSKYITFIKWYKVCYLFDNKLHLTKEGLDKIKIIKRNFRD</sequence>
<dbReference type="GO" id="GO:0004519">
    <property type="term" value="F:endonuclease activity"/>
    <property type="evidence" value="ECO:0007669"/>
    <property type="project" value="InterPro"/>
</dbReference>
<gene>
    <name evidence="5" type="primary">orf346</name>
</gene>
<name>A0A0H3WHI5_YEASX</name>
<evidence type="ECO:0000256" key="2">
    <source>
        <dbReference type="ARBA" id="ARBA00023128"/>
    </source>
</evidence>
<keyword evidence="3" id="KW-0472">Membrane</keyword>
<dbReference type="InterPro" id="IPR051289">
    <property type="entry name" value="LAGLIDADG_Endonuclease"/>
</dbReference>
<dbReference type="AlphaFoldDB" id="A0A0H3WHI5"/>
<evidence type="ECO:0000313" key="5">
    <source>
        <dbReference type="EMBL" id="AKL83082.1"/>
    </source>
</evidence>
<dbReference type="SUPFAM" id="SSF55608">
    <property type="entry name" value="Homing endonucleases"/>
    <property type="match status" value="2"/>
</dbReference>
<dbReference type="PANTHER" id="PTHR36181">
    <property type="entry name" value="INTRON-ENCODED ENDONUCLEASE AI3-RELATED"/>
    <property type="match status" value="1"/>
</dbReference>
<dbReference type="EMBL" id="KP712804">
    <property type="protein sequence ID" value="AKL83082.1"/>
    <property type="molecule type" value="Genomic_DNA"/>
</dbReference>
<dbReference type="InterPro" id="IPR027434">
    <property type="entry name" value="Homing_endonucl"/>
</dbReference>
<keyword evidence="3" id="KW-1133">Transmembrane helix</keyword>
<protein>
    <recommendedName>
        <fullName evidence="4">Homing endonuclease LAGLIDADG domain-containing protein</fullName>
    </recommendedName>
</protein>
<keyword evidence="3" id="KW-0812">Transmembrane</keyword>
<dbReference type="Pfam" id="PF00961">
    <property type="entry name" value="LAGLIDADG_1"/>
    <property type="match status" value="1"/>
</dbReference>
<dbReference type="InterPro" id="IPR004860">
    <property type="entry name" value="LAGLIDADG_dom"/>
</dbReference>
<feature type="transmembrane region" description="Helical" evidence="3">
    <location>
        <begin position="38"/>
        <end position="58"/>
    </location>
</feature>
<dbReference type="Gene3D" id="3.10.28.10">
    <property type="entry name" value="Homing endonucleases"/>
    <property type="match status" value="2"/>
</dbReference>
<feature type="transmembrane region" description="Helical" evidence="3">
    <location>
        <begin position="6"/>
        <end position="26"/>
    </location>
</feature>
<evidence type="ECO:0000256" key="1">
    <source>
        <dbReference type="ARBA" id="ARBA00004173"/>
    </source>
</evidence>
<dbReference type="VEuPathDB" id="FungiDB:Q0075"/>
<dbReference type="GO" id="GO:0005739">
    <property type="term" value="C:mitochondrion"/>
    <property type="evidence" value="ECO:0007669"/>
    <property type="project" value="UniProtKB-SubCell"/>
</dbReference>